<dbReference type="Proteomes" id="UP000297998">
    <property type="component" value="Unassembled WGS sequence"/>
</dbReference>
<keyword evidence="1" id="KW-0012">Acyltransferase</keyword>
<dbReference type="CDD" id="cd04647">
    <property type="entry name" value="LbH_MAT_like"/>
    <property type="match status" value="1"/>
</dbReference>
<dbReference type="InterPro" id="IPR051159">
    <property type="entry name" value="Hexapeptide_acetyltransf"/>
</dbReference>
<reference evidence="1 2" key="1">
    <citation type="submission" date="2019-03" db="EMBL/GenBank/DDBJ databases">
        <title>Empedobacter tilapiae sp. nov., isolated from an intestine of Nile tilapia Oreochromis niloticus.</title>
        <authorList>
            <person name="Kim Y.-O."/>
            <person name="Yoon J.-H."/>
        </authorList>
    </citation>
    <scope>NUCLEOTIDE SEQUENCE [LARGE SCALE GENOMIC DNA]</scope>
    <source>
        <strain evidence="1 2">MRS2</strain>
    </source>
</reference>
<evidence type="ECO:0000313" key="1">
    <source>
        <dbReference type="EMBL" id="TGN27164.1"/>
    </source>
</evidence>
<dbReference type="OrthoDB" id="9812571at2"/>
<dbReference type="EMBL" id="SRPE01000005">
    <property type="protein sequence ID" value="TGN27164.1"/>
    <property type="molecule type" value="Genomic_DNA"/>
</dbReference>
<dbReference type="RefSeq" id="WP_135835320.1">
    <property type="nucleotide sequence ID" value="NZ_SRPE01000005.1"/>
</dbReference>
<evidence type="ECO:0000313" key="2">
    <source>
        <dbReference type="Proteomes" id="UP000297998"/>
    </source>
</evidence>
<keyword evidence="1" id="KW-0808">Transferase</keyword>
<dbReference type="AlphaFoldDB" id="A0A4Z1BEG7"/>
<dbReference type="Gene3D" id="2.160.10.10">
    <property type="entry name" value="Hexapeptide repeat proteins"/>
    <property type="match status" value="1"/>
</dbReference>
<sequence>MVHDTSRTEFGNFIDIRHGFNLVVGRNAFLKLSDHVIMNNNCSINCLENIVIGENTLIGEGVKFYDHNHKYNSVEVSHKEFTTAPIIIGKNCWLGANVVVLKGVTVGDNVIIGAGCVVHKDIPSNTIIVNKQEHLIQAKQ</sequence>
<name>A0A4Z1BEG7_9FLAO</name>
<dbReference type="SUPFAM" id="SSF51161">
    <property type="entry name" value="Trimeric LpxA-like enzymes"/>
    <property type="match status" value="1"/>
</dbReference>
<proteinExistence type="predicted"/>
<dbReference type="Pfam" id="PF14602">
    <property type="entry name" value="Hexapep_2"/>
    <property type="match status" value="1"/>
</dbReference>
<dbReference type="PANTHER" id="PTHR23416">
    <property type="entry name" value="SIALIC ACID SYNTHASE-RELATED"/>
    <property type="match status" value="1"/>
</dbReference>
<dbReference type="InterPro" id="IPR011004">
    <property type="entry name" value="Trimer_LpxA-like_sf"/>
</dbReference>
<dbReference type="PANTHER" id="PTHR23416:SF78">
    <property type="entry name" value="LIPOPOLYSACCHARIDE BIOSYNTHESIS O-ACETYL TRANSFERASE WBBJ-RELATED"/>
    <property type="match status" value="1"/>
</dbReference>
<protein>
    <submittedName>
        <fullName evidence="1">Acyltransferase</fullName>
    </submittedName>
</protein>
<accession>A0A4Z1BEG7</accession>
<dbReference type="InterPro" id="IPR001451">
    <property type="entry name" value="Hexapep"/>
</dbReference>
<gene>
    <name evidence="1" type="ORF">E4J94_08075</name>
</gene>
<keyword evidence="2" id="KW-1185">Reference proteome</keyword>
<dbReference type="GO" id="GO:0016746">
    <property type="term" value="F:acyltransferase activity"/>
    <property type="evidence" value="ECO:0007669"/>
    <property type="project" value="UniProtKB-KW"/>
</dbReference>
<organism evidence="1 2">
    <name type="scientific">Empedobacter tilapiae</name>
    <dbReference type="NCBI Taxonomy" id="2491114"/>
    <lineage>
        <taxon>Bacteria</taxon>
        <taxon>Pseudomonadati</taxon>
        <taxon>Bacteroidota</taxon>
        <taxon>Flavobacteriia</taxon>
        <taxon>Flavobacteriales</taxon>
        <taxon>Weeksellaceae</taxon>
        <taxon>Empedobacter</taxon>
    </lineage>
</organism>
<comment type="caution">
    <text evidence="1">The sequence shown here is derived from an EMBL/GenBank/DDBJ whole genome shotgun (WGS) entry which is preliminary data.</text>
</comment>